<evidence type="ECO:0000259" key="7">
    <source>
        <dbReference type="Pfam" id="PF00924"/>
    </source>
</evidence>
<dbReference type="PANTHER" id="PTHR30566">
    <property type="entry name" value="YNAI-RELATED MECHANOSENSITIVE ION CHANNEL"/>
    <property type="match status" value="1"/>
</dbReference>
<dbReference type="Gene3D" id="2.30.30.60">
    <property type="match status" value="1"/>
</dbReference>
<dbReference type="EMBL" id="BDSP01000017">
    <property type="protein sequence ID" value="GAX10443.1"/>
    <property type="molecule type" value="Genomic_DNA"/>
</dbReference>
<protein>
    <recommendedName>
        <fullName evidence="7">Mechanosensitive ion channel MscS domain-containing protein</fullName>
    </recommendedName>
</protein>
<reference evidence="8 9" key="1">
    <citation type="journal article" date="2015" name="Plant Cell">
        <title>Oil accumulation by the oleaginous diatom Fistulifera solaris as revealed by the genome and transcriptome.</title>
        <authorList>
            <person name="Tanaka T."/>
            <person name="Maeda Y."/>
            <person name="Veluchamy A."/>
            <person name="Tanaka M."/>
            <person name="Abida H."/>
            <person name="Marechal E."/>
            <person name="Bowler C."/>
            <person name="Muto M."/>
            <person name="Sunaga Y."/>
            <person name="Tanaka M."/>
            <person name="Yoshino T."/>
            <person name="Taniguchi T."/>
            <person name="Fukuda Y."/>
            <person name="Nemoto M."/>
            <person name="Matsumoto M."/>
            <person name="Wong P.S."/>
            <person name="Aburatani S."/>
            <person name="Fujibuchi W."/>
        </authorList>
    </citation>
    <scope>NUCLEOTIDE SEQUENCE [LARGE SCALE GENOMIC DNA]</scope>
    <source>
        <strain evidence="8 9">JPCC DA0580</strain>
    </source>
</reference>
<dbReference type="InterPro" id="IPR010920">
    <property type="entry name" value="LSM_dom_sf"/>
</dbReference>
<keyword evidence="2 5" id="KW-0812">Transmembrane</keyword>
<dbReference type="PANTHER" id="PTHR30566:SF5">
    <property type="entry name" value="MECHANOSENSITIVE ION CHANNEL PROTEIN 1, MITOCHONDRIAL-RELATED"/>
    <property type="match status" value="1"/>
</dbReference>
<keyword evidence="9" id="KW-1185">Reference proteome</keyword>
<evidence type="ECO:0000313" key="8">
    <source>
        <dbReference type="EMBL" id="GAX10443.1"/>
    </source>
</evidence>
<feature type="transmembrane region" description="Helical" evidence="5">
    <location>
        <begin position="152"/>
        <end position="172"/>
    </location>
</feature>
<evidence type="ECO:0000256" key="1">
    <source>
        <dbReference type="ARBA" id="ARBA00004370"/>
    </source>
</evidence>
<keyword evidence="4 5" id="KW-0472">Membrane</keyword>
<dbReference type="AlphaFoldDB" id="A0A1Z5J8W4"/>
<dbReference type="InterPro" id="IPR006685">
    <property type="entry name" value="MscS_channel_2nd"/>
</dbReference>
<feature type="transmembrane region" description="Helical" evidence="5">
    <location>
        <begin position="220"/>
        <end position="239"/>
    </location>
</feature>
<gene>
    <name evidence="8" type="ORF">FisN_21Lh141</name>
</gene>
<dbReference type="GO" id="GO:0055085">
    <property type="term" value="P:transmembrane transport"/>
    <property type="evidence" value="ECO:0007669"/>
    <property type="project" value="InterPro"/>
</dbReference>
<dbReference type="SUPFAM" id="SSF50182">
    <property type="entry name" value="Sm-like ribonucleoproteins"/>
    <property type="match status" value="1"/>
</dbReference>
<dbReference type="InterPro" id="IPR023408">
    <property type="entry name" value="MscS_beta-dom_sf"/>
</dbReference>
<dbReference type="InParanoid" id="A0A1Z5J8W4"/>
<evidence type="ECO:0000256" key="4">
    <source>
        <dbReference type="ARBA" id="ARBA00023136"/>
    </source>
</evidence>
<comment type="caution">
    <text evidence="8">The sequence shown here is derived from an EMBL/GenBank/DDBJ whole genome shotgun (WGS) entry which is preliminary data.</text>
</comment>
<evidence type="ECO:0000256" key="5">
    <source>
        <dbReference type="SAM" id="Phobius"/>
    </source>
</evidence>
<keyword evidence="6" id="KW-0732">Signal</keyword>
<sequence length="408" mass="45308">MKRFFFVSVLNSILALASANGENGHSMLHDVGDSIRGMVSGNILAGKIKPLIRKVLHLDRSVIHGALRESVHVEDILFLVCAGWIFVPALNLPYSQLPLSARESLADYYHLLRLFLVHVQQVAKLALLVYFVDIVKIVLTGMGFASFNNAEFPIAFAQVVYLLWGANRMSTIKKYYIRSFISEHPDSFGRMKIINRLADAAIGGITLTVIMGILQVKMGIAMSSLFALGSAGTLAIGLASQGIAKSVINGLLLVSSDRIYEGDYVRFGNGKEGTIVKLGWMETVLRGSDEITVNIPNTDLISTPISNLSRIRYSQVKQVLRFSLKDRAILRNVMESIKEEVQLACPEIVTDGSRPFLATLTNYGPGFVEATVDFHFRIRPVGELYWENRQRVLWAIDAALKRHDVELK</sequence>
<name>A0A1Z5J8W4_FISSO</name>
<accession>A0A1Z5J8W4</accession>
<organism evidence="8 9">
    <name type="scientific">Fistulifera solaris</name>
    <name type="common">Oleaginous diatom</name>
    <dbReference type="NCBI Taxonomy" id="1519565"/>
    <lineage>
        <taxon>Eukaryota</taxon>
        <taxon>Sar</taxon>
        <taxon>Stramenopiles</taxon>
        <taxon>Ochrophyta</taxon>
        <taxon>Bacillariophyta</taxon>
        <taxon>Bacillariophyceae</taxon>
        <taxon>Bacillariophycidae</taxon>
        <taxon>Naviculales</taxon>
        <taxon>Naviculaceae</taxon>
        <taxon>Fistulifera</taxon>
    </lineage>
</organism>
<evidence type="ECO:0000313" key="9">
    <source>
        <dbReference type="Proteomes" id="UP000198406"/>
    </source>
</evidence>
<dbReference type="OrthoDB" id="44946at2759"/>
<dbReference type="GO" id="GO:0016020">
    <property type="term" value="C:membrane"/>
    <property type="evidence" value="ECO:0007669"/>
    <property type="project" value="UniProtKB-SubCell"/>
</dbReference>
<feature type="transmembrane region" description="Helical" evidence="5">
    <location>
        <begin position="193"/>
        <end position="214"/>
    </location>
</feature>
<evidence type="ECO:0000256" key="2">
    <source>
        <dbReference type="ARBA" id="ARBA00022692"/>
    </source>
</evidence>
<dbReference type="Gene3D" id="1.10.287.1260">
    <property type="match status" value="1"/>
</dbReference>
<keyword evidence="3 5" id="KW-1133">Transmembrane helix</keyword>
<dbReference type="Pfam" id="PF00924">
    <property type="entry name" value="MS_channel_2nd"/>
    <property type="match status" value="1"/>
</dbReference>
<dbReference type="Proteomes" id="UP000198406">
    <property type="component" value="Unassembled WGS sequence"/>
</dbReference>
<evidence type="ECO:0000256" key="6">
    <source>
        <dbReference type="SAM" id="SignalP"/>
    </source>
</evidence>
<feature type="domain" description="Mechanosensitive ion channel MscS" evidence="7">
    <location>
        <begin position="243"/>
        <end position="310"/>
    </location>
</feature>
<comment type="subcellular location">
    <subcellularLocation>
        <location evidence="1">Membrane</location>
    </subcellularLocation>
</comment>
<evidence type="ECO:0000256" key="3">
    <source>
        <dbReference type="ARBA" id="ARBA00022989"/>
    </source>
</evidence>
<proteinExistence type="predicted"/>
<feature type="signal peptide" evidence="6">
    <location>
        <begin position="1"/>
        <end position="19"/>
    </location>
</feature>
<feature type="chain" id="PRO_5013074541" description="Mechanosensitive ion channel MscS domain-containing protein" evidence="6">
    <location>
        <begin position="20"/>
        <end position="408"/>
    </location>
</feature>